<keyword evidence="3" id="KW-1185">Reference proteome</keyword>
<gene>
    <name evidence="2" type="ordered locus">Caci_6578</name>
</gene>
<proteinExistence type="predicted"/>
<dbReference type="RefSeq" id="WP_015795153.1">
    <property type="nucleotide sequence ID" value="NC_013131.1"/>
</dbReference>
<dbReference type="Proteomes" id="UP000000851">
    <property type="component" value="Chromosome"/>
</dbReference>
<evidence type="ECO:0000313" key="2">
    <source>
        <dbReference type="EMBL" id="ACU75424.1"/>
    </source>
</evidence>
<organism evidence="2 3">
    <name type="scientific">Catenulispora acidiphila (strain DSM 44928 / JCM 14897 / NBRC 102108 / NRRL B-24433 / ID139908)</name>
    <dbReference type="NCBI Taxonomy" id="479433"/>
    <lineage>
        <taxon>Bacteria</taxon>
        <taxon>Bacillati</taxon>
        <taxon>Actinomycetota</taxon>
        <taxon>Actinomycetes</taxon>
        <taxon>Catenulisporales</taxon>
        <taxon>Catenulisporaceae</taxon>
        <taxon>Catenulispora</taxon>
    </lineage>
</organism>
<sequence length="112" mass="11941">MSEDLAQIRAEAVRALSHVEYWELTPARWELLAGMLDALAAAPADDVDAIAVATADLELAGPMRITPIGAGNTRPEAGLTGVVRIPVPPKIRERVNELIHMLRGGGDPGRAR</sequence>
<evidence type="ECO:0000259" key="1">
    <source>
        <dbReference type="Pfam" id="PF20271"/>
    </source>
</evidence>
<dbReference type="Pfam" id="PF20271">
    <property type="entry name" value="CATASP"/>
    <property type="match status" value="1"/>
</dbReference>
<dbReference type="HOGENOM" id="CLU_2141370_0_0_11"/>
<dbReference type="AlphaFoldDB" id="C7PYD4"/>
<feature type="domain" description="CATRA-Associated Small Protein" evidence="1">
    <location>
        <begin position="11"/>
        <end position="104"/>
    </location>
</feature>
<dbReference type="OrthoDB" id="3540846at2"/>
<evidence type="ECO:0000313" key="3">
    <source>
        <dbReference type="Proteomes" id="UP000000851"/>
    </source>
</evidence>
<dbReference type="eggNOG" id="ENOG502ZI88">
    <property type="taxonomic scope" value="Bacteria"/>
</dbReference>
<dbReference type="InParanoid" id="C7PYD4"/>
<name>C7PYD4_CATAD</name>
<dbReference type="STRING" id="479433.Caci_6578"/>
<dbReference type="KEGG" id="cai:Caci_6578"/>
<reference evidence="2 3" key="1">
    <citation type="journal article" date="2009" name="Stand. Genomic Sci.">
        <title>Complete genome sequence of Catenulispora acidiphila type strain (ID 139908).</title>
        <authorList>
            <person name="Copeland A."/>
            <person name="Lapidus A."/>
            <person name="Glavina Del Rio T."/>
            <person name="Nolan M."/>
            <person name="Lucas S."/>
            <person name="Chen F."/>
            <person name="Tice H."/>
            <person name="Cheng J.F."/>
            <person name="Bruce D."/>
            <person name="Goodwin L."/>
            <person name="Pitluck S."/>
            <person name="Mikhailova N."/>
            <person name="Pati A."/>
            <person name="Ivanova N."/>
            <person name="Mavromatis K."/>
            <person name="Chen A."/>
            <person name="Palaniappan K."/>
            <person name="Chain P."/>
            <person name="Land M."/>
            <person name="Hauser L."/>
            <person name="Chang Y.J."/>
            <person name="Jeffries C.D."/>
            <person name="Chertkov O."/>
            <person name="Brettin T."/>
            <person name="Detter J.C."/>
            <person name="Han C."/>
            <person name="Ali Z."/>
            <person name="Tindall B.J."/>
            <person name="Goker M."/>
            <person name="Bristow J."/>
            <person name="Eisen J.A."/>
            <person name="Markowitz V."/>
            <person name="Hugenholtz P."/>
            <person name="Kyrpides N.C."/>
            <person name="Klenk H.P."/>
        </authorList>
    </citation>
    <scope>NUCLEOTIDE SEQUENCE [LARGE SCALE GENOMIC DNA]</scope>
    <source>
        <strain evidence="3">DSM 44928 / JCM 14897 / NBRC 102108 / NRRL B-24433 / ID139908</strain>
    </source>
</reference>
<dbReference type="EMBL" id="CP001700">
    <property type="protein sequence ID" value="ACU75424.1"/>
    <property type="molecule type" value="Genomic_DNA"/>
</dbReference>
<protein>
    <recommendedName>
        <fullName evidence="1">CATRA-Associated Small Protein domain-containing protein</fullName>
    </recommendedName>
</protein>
<dbReference type="InterPro" id="IPR046924">
    <property type="entry name" value="CATASP"/>
</dbReference>
<accession>C7PYD4</accession>